<evidence type="ECO:0000313" key="1">
    <source>
        <dbReference type="EMBL" id="JAD39214.1"/>
    </source>
</evidence>
<reference evidence="1" key="1">
    <citation type="submission" date="2014-09" db="EMBL/GenBank/DDBJ databases">
        <authorList>
            <person name="Magalhaes I.L.F."/>
            <person name="Oliveira U."/>
            <person name="Santos F.R."/>
            <person name="Vidigal T.H.D.A."/>
            <person name="Brescovit A.D."/>
            <person name="Santos A.J."/>
        </authorList>
    </citation>
    <scope>NUCLEOTIDE SEQUENCE</scope>
    <source>
        <tissue evidence="1">Shoot tissue taken approximately 20 cm above the soil surface</tissue>
    </source>
</reference>
<accession>A0A0A8ZII9</accession>
<proteinExistence type="predicted"/>
<dbReference type="AlphaFoldDB" id="A0A0A8ZII9"/>
<organism evidence="1">
    <name type="scientific">Arundo donax</name>
    <name type="common">Giant reed</name>
    <name type="synonym">Donax arundinaceus</name>
    <dbReference type="NCBI Taxonomy" id="35708"/>
    <lineage>
        <taxon>Eukaryota</taxon>
        <taxon>Viridiplantae</taxon>
        <taxon>Streptophyta</taxon>
        <taxon>Embryophyta</taxon>
        <taxon>Tracheophyta</taxon>
        <taxon>Spermatophyta</taxon>
        <taxon>Magnoliopsida</taxon>
        <taxon>Liliopsida</taxon>
        <taxon>Poales</taxon>
        <taxon>Poaceae</taxon>
        <taxon>PACMAD clade</taxon>
        <taxon>Arundinoideae</taxon>
        <taxon>Arundineae</taxon>
        <taxon>Arundo</taxon>
    </lineage>
</organism>
<name>A0A0A8ZII9_ARUDO</name>
<reference evidence="1" key="2">
    <citation type="journal article" date="2015" name="Data Brief">
        <title>Shoot transcriptome of the giant reed, Arundo donax.</title>
        <authorList>
            <person name="Barrero R.A."/>
            <person name="Guerrero F.D."/>
            <person name="Moolhuijzen P."/>
            <person name="Goolsby J.A."/>
            <person name="Tidwell J."/>
            <person name="Bellgard S.E."/>
            <person name="Bellgard M.I."/>
        </authorList>
    </citation>
    <scope>NUCLEOTIDE SEQUENCE</scope>
    <source>
        <tissue evidence="1">Shoot tissue taken approximately 20 cm above the soil surface</tissue>
    </source>
</reference>
<protein>
    <submittedName>
        <fullName evidence="1">Uncharacterized protein</fullName>
    </submittedName>
</protein>
<dbReference type="EMBL" id="GBRH01258681">
    <property type="protein sequence ID" value="JAD39214.1"/>
    <property type="molecule type" value="Transcribed_RNA"/>
</dbReference>
<sequence>MTPCFSCNRTHVLSKFHIIFFKATRK</sequence>